<keyword evidence="2" id="KW-1185">Reference proteome</keyword>
<organism evidence="1 2">
    <name type="scientific">Tetracentron sinense</name>
    <name type="common">Spur-leaf</name>
    <dbReference type="NCBI Taxonomy" id="13715"/>
    <lineage>
        <taxon>Eukaryota</taxon>
        <taxon>Viridiplantae</taxon>
        <taxon>Streptophyta</taxon>
        <taxon>Embryophyta</taxon>
        <taxon>Tracheophyta</taxon>
        <taxon>Spermatophyta</taxon>
        <taxon>Magnoliopsida</taxon>
        <taxon>Trochodendrales</taxon>
        <taxon>Trochodendraceae</taxon>
        <taxon>Tetracentron</taxon>
    </lineage>
</organism>
<reference evidence="1 2" key="1">
    <citation type="submission" date="2020-04" db="EMBL/GenBank/DDBJ databases">
        <title>Plant Genome Project.</title>
        <authorList>
            <person name="Zhang R.-G."/>
        </authorList>
    </citation>
    <scope>NUCLEOTIDE SEQUENCE [LARGE SCALE GENOMIC DNA]</scope>
    <source>
        <strain evidence="1">YNK0</strain>
        <tissue evidence="1">Leaf</tissue>
    </source>
</reference>
<sequence length="107" mass="11944">MEARRFSLQGVCWSYRAPLAVEAASMILTSPLLKEGSDHLAVSPVDGGTNPNSHFCFSRDILDFGDAIRVLRDIVSVSQHGWCFRISLLVPWRQRPDIPPCTVYANL</sequence>
<comment type="caution">
    <text evidence="1">The sequence shown here is derived from an EMBL/GenBank/DDBJ whole genome shotgun (WGS) entry which is preliminary data.</text>
</comment>
<dbReference type="EMBL" id="JABCRI010000020">
    <property type="protein sequence ID" value="KAF8388121.1"/>
    <property type="molecule type" value="Genomic_DNA"/>
</dbReference>
<gene>
    <name evidence="1" type="ORF">HHK36_026787</name>
</gene>
<proteinExistence type="predicted"/>
<dbReference type="Proteomes" id="UP000655225">
    <property type="component" value="Unassembled WGS sequence"/>
</dbReference>
<accession>A0A834YJC9</accession>
<evidence type="ECO:0000313" key="1">
    <source>
        <dbReference type="EMBL" id="KAF8388121.1"/>
    </source>
</evidence>
<evidence type="ECO:0000313" key="2">
    <source>
        <dbReference type="Proteomes" id="UP000655225"/>
    </source>
</evidence>
<protein>
    <submittedName>
        <fullName evidence="1">Uncharacterized protein</fullName>
    </submittedName>
</protein>
<name>A0A834YJC9_TETSI</name>
<dbReference type="AlphaFoldDB" id="A0A834YJC9"/>